<name>A0A6U4XPY6_HEMAN</name>
<feature type="region of interest" description="Disordered" evidence="1">
    <location>
        <begin position="1"/>
        <end position="37"/>
    </location>
</feature>
<reference evidence="3" key="1">
    <citation type="submission" date="2021-01" db="EMBL/GenBank/DDBJ databases">
        <authorList>
            <person name="Corre E."/>
            <person name="Pelletier E."/>
            <person name="Niang G."/>
            <person name="Scheremetjew M."/>
            <person name="Finn R."/>
            <person name="Kale V."/>
            <person name="Holt S."/>
            <person name="Cochrane G."/>
            <person name="Meng A."/>
            <person name="Brown T."/>
            <person name="Cohen L."/>
        </authorList>
    </citation>
    <scope>NUCLEOTIDE SEQUENCE</scope>
    <source>
        <strain evidence="3">CCMP441</strain>
    </source>
</reference>
<feature type="compositionally biased region" description="Polar residues" evidence="1">
    <location>
        <begin position="1"/>
        <end position="20"/>
    </location>
</feature>
<feature type="region of interest" description="Disordered" evidence="1">
    <location>
        <begin position="197"/>
        <end position="217"/>
    </location>
</feature>
<evidence type="ECO:0000256" key="2">
    <source>
        <dbReference type="SAM" id="Phobius"/>
    </source>
</evidence>
<protein>
    <recommendedName>
        <fullName evidence="4">Transmembrane protein</fullName>
    </recommendedName>
</protein>
<proteinExistence type="predicted"/>
<dbReference type="EMBL" id="HBFK01016203">
    <property type="protein sequence ID" value="CAD8743492.1"/>
    <property type="molecule type" value="Transcribed_RNA"/>
</dbReference>
<evidence type="ECO:0008006" key="4">
    <source>
        <dbReference type="Google" id="ProtNLM"/>
    </source>
</evidence>
<dbReference type="AlphaFoldDB" id="A0A6U4XPY6"/>
<gene>
    <name evidence="3" type="ORF">HAND1043_LOCUS9987</name>
</gene>
<keyword evidence="2" id="KW-0812">Transmembrane</keyword>
<evidence type="ECO:0000313" key="3">
    <source>
        <dbReference type="EMBL" id="CAD8743492.1"/>
    </source>
</evidence>
<keyword evidence="2" id="KW-1133">Transmembrane helix</keyword>
<sequence length="217" mass="22822">MTHATANRSMSGVGSDSNLQKEMAARRVPCHTQSHRRGASNLGRSLLVIVLACAAVCAEASPLKQTSDALASGVHPRNKSPSIPAGVVPHHDLSATAAAQYHVAHHKKQLAMKRLGMKASASATSETFQTQAHATSSTDKSNKDTASILPFLLPPIGLVILATITGLVVSIRRWQKIPSLPTQGRLDIKDVQASAARAGGMRTPPGGAREMAHPWGN</sequence>
<evidence type="ECO:0000256" key="1">
    <source>
        <dbReference type="SAM" id="MobiDB-lite"/>
    </source>
</evidence>
<accession>A0A6U4XPY6</accession>
<feature type="transmembrane region" description="Helical" evidence="2">
    <location>
        <begin position="45"/>
        <end position="63"/>
    </location>
</feature>
<organism evidence="3">
    <name type="scientific">Hemiselmis andersenii</name>
    <name type="common">Cryptophyte alga</name>
    <dbReference type="NCBI Taxonomy" id="464988"/>
    <lineage>
        <taxon>Eukaryota</taxon>
        <taxon>Cryptophyceae</taxon>
        <taxon>Cryptomonadales</taxon>
        <taxon>Hemiselmidaceae</taxon>
        <taxon>Hemiselmis</taxon>
    </lineage>
</organism>
<feature type="transmembrane region" description="Helical" evidence="2">
    <location>
        <begin position="148"/>
        <end position="169"/>
    </location>
</feature>
<keyword evidence="2" id="KW-0472">Membrane</keyword>